<keyword evidence="4 7" id="KW-0812">Transmembrane</keyword>
<dbReference type="Gene3D" id="1.10.3720.10">
    <property type="entry name" value="MetI-like"/>
    <property type="match status" value="1"/>
</dbReference>
<keyword evidence="2 7" id="KW-0813">Transport</keyword>
<reference evidence="10" key="1">
    <citation type="submission" date="2022-05" db="EMBL/GenBank/DDBJ databases">
        <authorList>
            <person name="Tuo L."/>
        </authorList>
    </citation>
    <scope>NUCLEOTIDE SEQUENCE</scope>
    <source>
        <strain evidence="10">BSK12Z-4</strain>
    </source>
</reference>
<dbReference type="PANTHER" id="PTHR32243:SF18">
    <property type="entry name" value="INNER MEMBRANE ABC TRANSPORTER PERMEASE PROTEIN YCJP"/>
    <property type="match status" value="1"/>
</dbReference>
<feature type="domain" description="ABC transmembrane type-1" evidence="9">
    <location>
        <begin position="100"/>
        <end position="292"/>
    </location>
</feature>
<comment type="similarity">
    <text evidence="7">Belongs to the binding-protein-dependent transport system permease family.</text>
</comment>
<gene>
    <name evidence="10" type="ORF">M8330_13860</name>
</gene>
<feature type="transmembrane region" description="Helical" evidence="7">
    <location>
        <begin position="212"/>
        <end position="237"/>
    </location>
</feature>
<dbReference type="InterPro" id="IPR035906">
    <property type="entry name" value="MetI-like_sf"/>
</dbReference>
<organism evidence="10 11">
    <name type="scientific">Nocardioides bruguierae</name>
    <dbReference type="NCBI Taxonomy" id="2945102"/>
    <lineage>
        <taxon>Bacteria</taxon>
        <taxon>Bacillati</taxon>
        <taxon>Actinomycetota</taxon>
        <taxon>Actinomycetes</taxon>
        <taxon>Propionibacteriales</taxon>
        <taxon>Nocardioidaceae</taxon>
        <taxon>Nocardioides</taxon>
    </lineage>
</organism>
<evidence type="ECO:0000256" key="1">
    <source>
        <dbReference type="ARBA" id="ARBA00004651"/>
    </source>
</evidence>
<dbReference type="SUPFAM" id="SSF161098">
    <property type="entry name" value="MetI-like"/>
    <property type="match status" value="1"/>
</dbReference>
<sequence>MAMQALPESTGTTRSSAPRRLGRPGRTGGPTKAAAARPRGRGFWKTVLGLVLTGLMLFPLYWMVNVSLTERSAIREASLYPRAFTLDNYRTVLGDQLPYLGTSVIIGLGTVVLTLIISAPAGYALGKLLTRGKRALSFLLIVAQMIPAVVMALGFYAVYTDLGVLDTLPGLILADSTIAVPFAVMLFSAFMSGIPKELLEAAQIDGASHTRTFFTVVLPLSRNAAVTVGLFAFLWAWSDFLFTSTLNRGGGDLRPITMGLYDYIGSQNQEWGQLMATAVLASIPTAVLLVVAQRFVAAGLTAGAVKD</sequence>
<dbReference type="InterPro" id="IPR050901">
    <property type="entry name" value="BP-dep_ABC_trans_perm"/>
</dbReference>
<proteinExistence type="inferred from homology"/>
<keyword evidence="5 7" id="KW-1133">Transmembrane helix</keyword>
<dbReference type="InterPro" id="IPR000515">
    <property type="entry name" value="MetI-like"/>
</dbReference>
<comment type="caution">
    <text evidence="10">The sequence shown here is derived from an EMBL/GenBank/DDBJ whole genome shotgun (WGS) entry which is preliminary data.</text>
</comment>
<name>A0A9X2D914_9ACTN</name>
<dbReference type="PROSITE" id="PS50928">
    <property type="entry name" value="ABC_TM1"/>
    <property type="match status" value="1"/>
</dbReference>
<protein>
    <submittedName>
        <fullName evidence="10">Carbohydrate ABC transporter permease</fullName>
    </submittedName>
</protein>
<dbReference type="RefSeq" id="WP_250827810.1">
    <property type="nucleotide sequence ID" value="NZ_JAMOIL010000017.1"/>
</dbReference>
<evidence type="ECO:0000259" key="9">
    <source>
        <dbReference type="PROSITE" id="PS50928"/>
    </source>
</evidence>
<comment type="subcellular location">
    <subcellularLocation>
        <location evidence="1 7">Cell membrane</location>
        <topology evidence="1 7">Multi-pass membrane protein</topology>
    </subcellularLocation>
</comment>
<evidence type="ECO:0000256" key="7">
    <source>
        <dbReference type="RuleBase" id="RU363032"/>
    </source>
</evidence>
<dbReference type="Pfam" id="PF00528">
    <property type="entry name" value="BPD_transp_1"/>
    <property type="match status" value="1"/>
</dbReference>
<keyword evidence="11" id="KW-1185">Reference proteome</keyword>
<feature type="transmembrane region" description="Helical" evidence="7">
    <location>
        <begin position="42"/>
        <end position="62"/>
    </location>
</feature>
<evidence type="ECO:0000256" key="3">
    <source>
        <dbReference type="ARBA" id="ARBA00022475"/>
    </source>
</evidence>
<feature type="transmembrane region" description="Helical" evidence="7">
    <location>
        <begin position="99"/>
        <end position="126"/>
    </location>
</feature>
<dbReference type="PANTHER" id="PTHR32243">
    <property type="entry name" value="MALTOSE TRANSPORT SYSTEM PERMEASE-RELATED"/>
    <property type="match status" value="1"/>
</dbReference>
<feature type="transmembrane region" description="Helical" evidence="7">
    <location>
        <begin position="138"/>
        <end position="159"/>
    </location>
</feature>
<keyword evidence="6 7" id="KW-0472">Membrane</keyword>
<keyword evidence="3" id="KW-1003">Cell membrane</keyword>
<feature type="compositionally biased region" description="Polar residues" evidence="8">
    <location>
        <begin position="7"/>
        <end position="16"/>
    </location>
</feature>
<dbReference type="Proteomes" id="UP001139485">
    <property type="component" value="Unassembled WGS sequence"/>
</dbReference>
<evidence type="ECO:0000256" key="4">
    <source>
        <dbReference type="ARBA" id="ARBA00022692"/>
    </source>
</evidence>
<dbReference type="EMBL" id="JAMOIL010000017">
    <property type="protein sequence ID" value="MCM0621376.1"/>
    <property type="molecule type" value="Genomic_DNA"/>
</dbReference>
<evidence type="ECO:0000256" key="2">
    <source>
        <dbReference type="ARBA" id="ARBA00022448"/>
    </source>
</evidence>
<feature type="region of interest" description="Disordered" evidence="8">
    <location>
        <begin position="1"/>
        <end position="37"/>
    </location>
</feature>
<dbReference type="GO" id="GO:0055085">
    <property type="term" value="P:transmembrane transport"/>
    <property type="evidence" value="ECO:0007669"/>
    <property type="project" value="InterPro"/>
</dbReference>
<evidence type="ECO:0000313" key="10">
    <source>
        <dbReference type="EMBL" id="MCM0621376.1"/>
    </source>
</evidence>
<accession>A0A9X2D914</accession>
<evidence type="ECO:0000256" key="8">
    <source>
        <dbReference type="SAM" id="MobiDB-lite"/>
    </source>
</evidence>
<evidence type="ECO:0000256" key="6">
    <source>
        <dbReference type="ARBA" id="ARBA00023136"/>
    </source>
</evidence>
<dbReference type="AlphaFoldDB" id="A0A9X2D914"/>
<dbReference type="GO" id="GO:0005886">
    <property type="term" value="C:plasma membrane"/>
    <property type="evidence" value="ECO:0007669"/>
    <property type="project" value="UniProtKB-SubCell"/>
</dbReference>
<evidence type="ECO:0000256" key="5">
    <source>
        <dbReference type="ARBA" id="ARBA00022989"/>
    </source>
</evidence>
<feature type="transmembrane region" description="Helical" evidence="7">
    <location>
        <begin position="271"/>
        <end position="292"/>
    </location>
</feature>
<dbReference type="CDD" id="cd06261">
    <property type="entry name" value="TM_PBP2"/>
    <property type="match status" value="1"/>
</dbReference>
<evidence type="ECO:0000313" key="11">
    <source>
        <dbReference type="Proteomes" id="UP001139485"/>
    </source>
</evidence>
<feature type="transmembrane region" description="Helical" evidence="7">
    <location>
        <begin position="171"/>
        <end position="191"/>
    </location>
</feature>